<gene>
    <name evidence="3" type="ORF">CCAM_LOCUS15405</name>
</gene>
<evidence type="ECO:0000256" key="1">
    <source>
        <dbReference type="SAM" id="MobiDB-lite"/>
    </source>
</evidence>
<dbReference type="OrthoDB" id="1280499at2759"/>
<sequence>MKHKWDTLKKDWKNWKHLKRLATGLGWDPRKGTIDGTDGWWDKNIKANPEIAKFRSKGIDPELEDILGLLFDGTVAKGDDMWSPSAGCPPRRFFEASSNSQVPSVEVNIHTTPCNEGIVDLCIPDLNDDQENEGTREGDTGFEMNENPLKRRASGSSSAQKRKLCKKKKGGVSMLSIKIDEIKEEFDKH</sequence>
<feature type="region of interest" description="Disordered" evidence="1">
    <location>
        <begin position="125"/>
        <end position="167"/>
    </location>
</feature>
<dbReference type="AlphaFoldDB" id="A0A484LBX3"/>
<evidence type="ECO:0000313" key="3">
    <source>
        <dbReference type="EMBL" id="VFQ73629.1"/>
    </source>
</evidence>
<evidence type="ECO:0000259" key="2">
    <source>
        <dbReference type="Pfam" id="PF12776"/>
    </source>
</evidence>
<proteinExistence type="predicted"/>
<dbReference type="Proteomes" id="UP000595140">
    <property type="component" value="Unassembled WGS sequence"/>
</dbReference>
<protein>
    <recommendedName>
        <fullName evidence="2">Myb/SANT-like domain-containing protein</fullName>
    </recommendedName>
</protein>
<dbReference type="Pfam" id="PF12776">
    <property type="entry name" value="Myb_DNA-bind_3"/>
    <property type="match status" value="1"/>
</dbReference>
<evidence type="ECO:0000313" key="4">
    <source>
        <dbReference type="Proteomes" id="UP000595140"/>
    </source>
</evidence>
<dbReference type="PANTHER" id="PTHR31704:SF37">
    <property type="entry name" value="HEAT SHOCK PROTEIN"/>
    <property type="match status" value="1"/>
</dbReference>
<dbReference type="EMBL" id="OOIL02001236">
    <property type="protein sequence ID" value="VFQ73629.1"/>
    <property type="molecule type" value="Genomic_DNA"/>
</dbReference>
<name>A0A484LBX3_9ASTE</name>
<feature type="domain" description="Myb/SANT-like" evidence="2">
    <location>
        <begin position="2"/>
        <end position="43"/>
    </location>
</feature>
<dbReference type="InterPro" id="IPR024752">
    <property type="entry name" value="Myb/SANT-like_dom"/>
</dbReference>
<organism evidence="3 4">
    <name type="scientific">Cuscuta campestris</name>
    <dbReference type="NCBI Taxonomy" id="132261"/>
    <lineage>
        <taxon>Eukaryota</taxon>
        <taxon>Viridiplantae</taxon>
        <taxon>Streptophyta</taxon>
        <taxon>Embryophyta</taxon>
        <taxon>Tracheophyta</taxon>
        <taxon>Spermatophyta</taxon>
        <taxon>Magnoliopsida</taxon>
        <taxon>eudicotyledons</taxon>
        <taxon>Gunneridae</taxon>
        <taxon>Pentapetalae</taxon>
        <taxon>asterids</taxon>
        <taxon>lamiids</taxon>
        <taxon>Solanales</taxon>
        <taxon>Convolvulaceae</taxon>
        <taxon>Cuscuteae</taxon>
        <taxon>Cuscuta</taxon>
        <taxon>Cuscuta subgen. Grammica</taxon>
        <taxon>Cuscuta sect. Cleistogrammica</taxon>
    </lineage>
</organism>
<reference evidence="3 4" key="1">
    <citation type="submission" date="2018-04" db="EMBL/GenBank/DDBJ databases">
        <authorList>
            <person name="Vogel A."/>
        </authorList>
    </citation>
    <scope>NUCLEOTIDE SEQUENCE [LARGE SCALE GENOMIC DNA]</scope>
</reference>
<keyword evidence="4" id="KW-1185">Reference proteome</keyword>
<dbReference type="PANTHER" id="PTHR31704">
    <property type="entry name" value="MYB/SANT-LIKE DNA-BINDING DOMAIN PROTEIN-RELATED"/>
    <property type="match status" value="1"/>
</dbReference>
<accession>A0A484LBX3</accession>